<comment type="subcellular location">
    <subcellularLocation>
        <location evidence="1">Cell membrane</location>
        <topology evidence="1">Peripheral membrane protein</topology>
        <orientation evidence="1">Cytoplasmic side</orientation>
    </subcellularLocation>
</comment>
<keyword evidence="3" id="KW-1003">Cell membrane</keyword>
<evidence type="ECO:0000256" key="5">
    <source>
        <dbReference type="ARBA" id="ARBA00023136"/>
    </source>
</evidence>
<dbReference type="PANTHER" id="PTHR31083:SF6">
    <property type="entry name" value="PROTEIN SOSEKI 3"/>
    <property type="match status" value="1"/>
</dbReference>
<dbReference type="InterPro" id="IPR048351">
    <property type="entry name" value="SOK_DIX"/>
</dbReference>
<dbReference type="Proteomes" id="UP000631114">
    <property type="component" value="Unassembled WGS sequence"/>
</dbReference>
<proteinExistence type="inferred from homology"/>
<gene>
    <name evidence="9" type="ORF">IFM89_017791</name>
</gene>
<protein>
    <recommendedName>
        <fullName evidence="8">SOSEKI DIX-like domain-containing protein</fullName>
    </recommendedName>
</protein>
<dbReference type="Pfam" id="PF06136">
    <property type="entry name" value="SOK"/>
    <property type="match status" value="1"/>
</dbReference>
<feature type="domain" description="SOSEKI DIX-like" evidence="8">
    <location>
        <begin position="36"/>
        <end position="91"/>
    </location>
</feature>
<organism evidence="9 10">
    <name type="scientific">Coptis chinensis</name>
    <dbReference type="NCBI Taxonomy" id="261450"/>
    <lineage>
        <taxon>Eukaryota</taxon>
        <taxon>Viridiplantae</taxon>
        <taxon>Streptophyta</taxon>
        <taxon>Embryophyta</taxon>
        <taxon>Tracheophyta</taxon>
        <taxon>Spermatophyta</taxon>
        <taxon>Magnoliopsida</taxon>
        <taxon>Ranunculales</taxon>
        <taxon>Ranunculaceae</taxon>
        <taxon>Coptidoideae</taxon>
        <taxon>Coptis</taxon>
    </lineage>
</organism>
<sequence>RFFTNMEGRMRKYRETSPDRAKVWREPSPKNYIRRVHVVYYLCRNRHLEHPHFIEVPLSSAEGLYLRDVINPLNALRGRGMPSMYSWSCKR</sequence>
<evidence type="ECO:0000259" key="8">
    <source>
        <dbReference type="Pfam" id="PF06136"/>
    </source>
</evidence>
<dbReference type="PANTHER" id="PTHR31083">
    <property type="entry name" value="UPSTREAM OF FLC PROTEIN (DUF966)"/>
    <property type="match status" value="1"/>
</dbReference>
<feature type="non-terminal residue" evidence="9">
    <location>
        <position position="1"/>
    </location>
</feature>
<keyword evidence="4" id="KW-0132">Cell division</keyword>
<dbReference type="AlphaFoldDB" id="A0A835IX01"/>
<keyword evidence="6" id="KW-0131">Cell cycle</keyword>
<evidence type="ECO:0000256" key="7">
    <source>
        <dbReference type="ARBA" id="ARBA00024211"/>
    </source>
</evidence>
<keyword evidence="10" id="KW-1185">Reference proteome</keyword>
<dbReference type="GO" id="GO:0051301">
    <property type="term" value="P:cell division"/>
    <property type="evidence" value="ECO:0007669"/>
    <property type="project" value="UniProtKB-KW"/>
</dbReference>
<reference evidence="9 10" key="1">
    <citation type="submission" date="2020-10" db="EMBL/GenBank/DDBJ databases">
        <title>The Coptis chinensis genome and diversification of protoberbering-type alkaloids.</title>
        <authorList>
            <person name="Wang B."/>
            <person name="Shu S."/>
            <person name="Song C."/>
            <person name="Liu Y."/>
        </authorList>
    </citation>
    <scope>NUCLEOTIDE SEQUENCE [LARGE SCALE GENOMIC DNA]</scope>
    <source>
        <strain evidence="9">HL-2020</strain>
        <tissue evidence="9">Leaf</tissue>
    </source>
</reference>
<keyword evidence="2" id="KW-0217">Developmental protein</keyword>
<dbReference type="EMBL" id="JADFTS010000001">
    <property type="protein sequence ID" value="KAF9625056.1"/>
    <property type="molecule type" value="Genomic_DNA"/>
</dbReference>
<comment type="caution">
    <text evidence="9">The sequence shown here is derived from an EMBL/GenBank/DDBJ whole genome shotgun (WGS) entry which is preliminary data.</text>
</comment>
<keyword evidence="5" id="KW-0472">Membrane</keyword>
<evidence type="ECO:0000256" key="3">
    <source>
        <dbReference type="ARBA" id="ARBA00022475"/>
    </source>
</evidence>
<evidence type="ECO:0000313" key="9">
    <source>
        <dbReference type="EMBL" id="KAF9625056.1"/>
    </source>
</evidence>
<dbReference type="InterPro" id="IPR010369">
    <property type="entry name" value="SOK"/>
</dbReference>
<dbReference type="GO" id="GO:0051258">
    <property type="term" value="P:protein polymerization"/>
    <property type="evidence" value="ECO:0007669"/>
    <property type="project" value="UniProtKB-ARBA"/>
</dbReference>
<evidence type="ECO:0000256" key="2">
    <source>
        <dbReference type="ARBA" id="ARBA00022473"/>
    </source>
</evidence>
<comment type="similarity">
    <text evidence="7">Belongs to the SOSEKI family.</text>
</comment>
<evidence type="ECO:0000256" key="4">
    <source>
        <dbReference type="ARBA" id="ARBA00022618"/>
    </source>
</evidence>
<dbReference type="GO" id="GO:0005886">
    <property type="term" value="C:plasma membrane"/>
    <property type="evidence" value="ECO:0007669"/>
    <property type="project" value="UniProtKB-SubCell"/>
</dbReference>
<name>A0A835IX01_9MAGN</name>
<dbReference type="OrthoDB" id="1280899at2759"/>
<evidence type="ECO:0000256" key="1">
    <source>
        <dbReference type="ARBA" id="ARBA00004413"/>
    </source>
</evidence>
<evidence type="ECO:0000313" key="10">
    <source>
        <dbReference type="Proteomes" id="UP000631114"/>
    </source>
</evidence>
<evidence type="ECO:0000256" key="6">
    <source>
        <dbReference type="ARBA" id="ARBA00023306"/>
    </source>
</evidence>
<accession>A0A835IX01</accession>